<keyword evidence="3" id="KW-1185">Reference proteome</keyword>
<evidence type="ECO:0000256" key="1">
    <source>
        <dbReference type="SAM" id="MobiDB-lite"/>
    </source>
</evidence>
<gene>
    <name evidence="2" type="ORF">I6J41_02625</name>
</gene>
<accession>A0ABX7IVB6</accession>
<dbReference type="RefSeq" id="WP_136975137.1">
    <property type="nucleotide sequence ID" value="NZ_CP070242.1"/>
</dbReference>
<evidence type="ECO:0000313" key="3">
    <source>
        <dbReference type="Proteomes" id="UP000598054"/>
    </source>
</evidence>
<feature type="region of interest" description="Disordered" evidence="1">
    <location>
        <begin position="1"/>
        <end position="53"/>
    </location>
</feature>
<reference evidence="2 3" key="1">
    <citation type="submission" date="2021-02" db="EMBL/GenBank/DDBJ databases">
        <title>FDA dAtabase for Regulatory Grade micrObial Sequences (FDA-ARGOS): Supporting development and validation of Infectious Disease Dx tests.</title>
        <authorList>
            <person name="Sproer C."/>
            <person name="Gronow S."/>
            <person name="Severitt S."/>
            <person name="Schroder I."/>
            <person name="Tallon L."/>
            <person name="Sadzewicz L."/>
            <person name="Zhao X."/>
            <person name="Boylan J."/>
            <person name="Ott S."/>
            <person name="Bowen H."/>
            <person name="Vavikolanu K."/>
            <person name="Mehta A."/>
            <person name="Aluvathingal J."/>
            <person name="Nadendla S."/>
            <person name="Lowell S."/>
            <person name="Myers T."/>
            <person name="Yan Y."/>
            <person name="Sichtig H."/>
        </authorList>
    </citation>
    <scope>NUCLEOTIDE SEQUENCE [LARGE SCALE GENOMIC DNA]</scope>
    <source>
        <strain evidence="2 3">FDAARGOS_1211</strain>
    </source>
</reference>
<protein>
    <submittedName>
        <fullName evidence="2">Uncharacterized protein</fullName>
    </submittedName>
</protein>
<organism evidence="2 3">
    <name type="scientific">Streptomyces californicus</name>
    <dbReference type="NCBI Taxonomy" id="67351"/>
    <lineage>
        <taxon>Bacteria</taxon>
        <taxon>Bacillati</taxon>
        <taxon>Actinomycetota</taxon>
        <taxon>Actinomycetes</taxon>
        <taxon>Kitasatosporales</taxon>
        <taxon>Streptomycetaceae</taxon>
        <taxon>Streptomyces</taxon>
    </lineage>
</organism>
<dbReference type="GeneID" id="63978388"/>
<dbReference type="EMBL" id="CP070249">
    <property type="protein sequence ID" value="QRV39742.1"/>
    <property type="molecule type" value="Genomic_DNA"/>
</dbReference>
<evidence type="ECO:0000313" key="2">
    <source>
        <dbReference type="EMBL" id="QRV39742.1"/>
    </source>
</evidence>
<proteinExistence type="predicted"/>
<dbReference type="Proteomes" id="UP000598054">
    <property type="component" value="Chromosome"/>
</dbReference>
<sequence>MSEARRSPALTAFGRAIPQNLVDMDEQSADYTPDSDSPQSKPPEAGGHFENLYGRNDDGALAVMMENDRSRDEKYTASEAFIHQWSRAVAMFNAGGGFDKGALKVPTKPEDVPDRLPDSIFRQNVSGDAAKETLGALIPEGADTVTFQENDTVYQSVLKTVNGKLTMNIVHTFNQIKHLAGDREFRISGGAIKRVQGDFQLRFDVTG</sequence>
<name>A0ABX7IVB6_9ACTN</name>